<dbReference type="AlphaFoldDB" id="A0A2H9T6X7"/>
<protein>
    <submittedName>
        <fullName evidence="1">Uncharacterized protein</fullName>
    </submittedName>
</protein>
<evidence type="ECO:0000313" key="1">
    <source>
        <dbReference type="EMBL" id="PJE78949.1"/>
    </source>
</evidence>
<gene>
    <name evidence="1" type="ORF">CI610_02092</name>
</gene>
<accession>A0A2H9T6X7</accession>
<comment type="caution">
    <text evidence="1">The sequence shown here is derived from an EMBL/GenBank/DDBJ whole genome shotgun (WGS) entry which is preliminary data.</text>
</comment>
<proteinExistence type="predicted"/>
<organism evidence="1">
    <name type="scientific">invertebrate metagenome</name>
    <dbReference type="NCBI Taxonomy" id="1711999"/>
    <lineage>
        <taxon>unclassified sequences</taxon>
        <taxon>metagenomes</taxon>
        <taxon>organismal metagenomes</taxon>
    </lineage>
</organism>
<name>A0A2H9T6X7_9ZZZZ</name>
<dbReference type="EMBL" id="NSIT01000112">
    <property type="protein sequence ID" value="PJE78949.1"/>
    <property type="molecule type" value="Genomic_DNA"/>
</dbReference>
<sequence>MPYERKKGGGKVYLDESKVTFVTFKLTTKETDNDHNNDSHNKSTADGFNRCYQEAHQPERGVSPLNASWQTADARAAIHTAAITSAVDGYLTTAQRLEPAPQRSKITLVP</sequence>
<reference evidence="1" key="1">
    <citation type="journal article" date="2017" name="Appl. Environ. Microbiol.">
        <title>Molecular characterization of an Endozoicomonas-like organism causing infection in king scallop Pecten maximus L.</title>
        <authorList>
            <person name="Cano I."/>
            <person name="van Aerle R."/>
            <person name="Ross S."/>
            <person name="Verner-Jeffreys D.W."/>
            <person name="Paley R.K."/>
            <person name="Rimmer G."/>
            <person name="Ryder D."/>
            <person name="Hooper P."/>
            <person name="Stone D."/>
            <person name="Feist S.W."/>
        </authorList>
    </citation>
    <scope>NUCLEOTIDE SEQUENCE</scope>
</reference>